<comment type="caution">
    <text evidence="2">The sequence shown here is derived from an EMBL/GenBank/DDBJ whole genome shotgun (WGS) entry which is preliminary data.</text>
</comment>
<feature type="transmembrane region" description="Helical" evidence="1">
    <location>
        <begin position="48"/>
        <end position="67"/>
    </location>
</feature>
<dbReference type="AlphaFoldDB" id="A0A1B8ZSN4"/>
<keyword evidence="1" id="KW-1133">Transmembrane helix</keyword>
<organism evidence="2 3">
    <name type="scientific">Chryseobacterium arthrosphaerae</name>
    <dbReference type="NCBI Taxonomy" id="651561"/>
    <lineage>
        <taxon>Bacteria</taxon>
        <taxon>Pseudomonadati</taxon>
        <taxon>Bacteroidota</taxon>
        <taxon>Flavobacteriia</taxon>
        <taxon>Flavobacteriales</taxon>
        <taxon>Weeksellaceae</taxon>
        <taxon>Chryseobacterium group</taxon>
        <taxon>Chryseobacterium</taxon>
    </lineage>
</organism>
<reference evidence="3" key="1">
    <citation type="submission" date="2016-07" db="EMBL/GenBank/DDBJ databases">
        <authorList>
            <person name="Florea S."/>
            <person name="Webb J.S."/>
            <person name="Jaromczyk J."/>
            <person name="Schardl C.L."/>
        </authorList>
    </citation>
    <scope>NUCLEOTIDE SEQUENCE [LARGE SCALE GENOMIC DNA]</scope>
    <source>
        <strain evidence="3">CC-VM-7</strain>
    </source>
</reference>
<dbReference type="EMBL" id="MAYG01000001">
    <property type="protein sequence ID" value="OCA74600.1"/>
    <property type="molecule type" value="Genomic_DNA"/>
</dbReference>
<accession>A0A1B8ZSN4</accession>
<dbReference type="Proteomes" id="UP000093432">
    <property type="component" value="Unassembled WGS sequence"/>
</dbReference>
<keyword evidence="1" id="KW-0472">Membrane</keyword>
<keyword evidence="1" id="KW-0812">Transmembrane</keyword>
<evidence type="ECO:0000313" key="3">
    <source>
        <dbReference type="Proteomes" id="UP000093432"/>
    </source>
</evidence>
<sequence length="77" mass="8876">MNSGFIEGLQKSGFFLTLANLDPESLTVKAFEVLPNRKGFKKQKDQQLNFSIFFIRVLLIFSTISQFPSHFFCINKI</sequence>
<evidence type="ECO:0000256" key="1">
    <source>
        <dbReference type="SAM" id="Phobius"/>
    </source>
</evidence>
<protein>
    <submittedName>
        <fullName evidence="2">Uncharacterized protein</fullName>
    </submittedName>
</protein>
<proteinExistence type="predicted"/>
<gene>
    <name evidence="2" type="ORF">BBI00_09770</name>
</gene>
<dbReference type="STRING" id="651561.BBI00_09770"/>
<name>A0A1B8ZSN4_9FLAO</name>
<evidence type="ECO:0000313" key="2">
    <source>
        <dbReference type="EMBL" id="OCA74600.1"/>
    </source>
</evidence>